<proteinExistence type="predicted"/>
<evidence type="ECO:0000313" key="2">
    <source>
        <dbReference type="Proteomes" id="UP000789920"/>
    </source>
</evidence>
<name>A0ACA9SI49_9GLOM</name>
<organism evidence="1 2">
    <name type="scientific">Racocetra persica</name>
    <dbReference type="NCBI Taxonomy" id="160502"/>
    <lineage>
        <taxon>Eukaryota</taxon>
        <taxon>Fungi</taxon>
        <taxon>Fungi incertae sedis</taxon>
        <taxon>Mucoromycota</taxon>
        <taxon>Glomeromycotina</taxon>
        <taxon>Glomeromycetes</taxon>
        <taxon>Diversisporales</taxon>
        <taxon>Gigasporaceae</taxon>
        <taxon>Racocetra</taxon>
    </lineage>
</organism>
<dbReference type="EMBL" id="CAJVQC010127284">
    <property type="protein sequence ID" value="CAG8840629.1"/>
    <property type="molecule type" value="Genomic_DNA"/>
</dbReference>
<gene>
    <name evidence="1" type="ORF">RPERSI_LOCUS31508</name>
</gene>
<feature type="non-terminal residue" evidence="1">
    <location>
        <position position="1"/>
    </location>
</feature>
<feature type="non-terminal residue" evidence="1">
    <location>
        <position position="106"/>
    </location>
</feature>
<reference evidence="1" key="1">
    <citation type="submission" date="2021-06" db="EMBL/GenBank/DDBJ databases">
        <authorList>
            <person name="Kallberg Y."/>
            <person name="Tangrot J."/>
            <person name="Rosling A."/>
        </authorList>
    </citation>
    <scope>NUCLEOTIDE SEQUENCE</scope>
    <source>
        <strain evidence="1">MA461A</strain>
    </source>
</reference>
<sequence length="106" mass="12268">HKEYLWCSKNYSSISHHTDAFLGNELVEIVEKIGPEKLAAVVSDNGSNVRIAREILCKKYPHILNLRCIPHCINLITEDLCKHKYVVEMIRKIGVLYKYFTKSHVT</sequence>
<comment type="caution">
    <text evidence="1">The sequence shown here is derived from an EMBL/GenBank/DDBJ whole genome shotgun (WGS) entry which is preliminary data.</text>
</comment>
<dbReference type="Proteomes" id="UP000789920">
    <property type="component" value="Unassembled WGS sequence"/>
</dbReference>
<accession>A0ACA9SI49</accession>
<keyword evidence="2" id="KW-1185">Reference proteome</keyword>
<evidence type="ECO:0000313" key="1">
    <source>
        <dbReference type="EMBL" id="CAG8840629.1"/>
    </source>
</evidence>
<protein>
    <submittedName>
        <fullName evidence="1">3931_t:CDS:1</fullName>
    </submittedName>
</protein>